<evidence type="ECO:0000313" key="4">
    <source>
        <dbReference type="Proteomes" id="UP000194154"/>
    </source>
</evidence>
<evidence type="ECO:0000256" key="1">
    <source>
        <dbReference type="SAM" id="Phobius"/>
    </source>
</evidence>
<feature type="transmembrane region" description="Helical" evidence="1">
    <location>
        <begin position="6"/>
        <end position="25"/>
    </location>
</feature>
<proteinExistence type="predicted"/>
<dbReference type="Pfam" id="PF11151">
    <property type="entry name" value="DUF2929"/>
    <property type="match status" value="1"/>
</dbReference>
<dbReference type="Proteomes" id="UP000501122">
    <property type="component" value="Chromosome"/>
</dbReference>
<keyword evidence="4" id="KW-1185">Reference proteome</keyword>
<sequence>MNYIFTFVWAFILVQMINFVLMSLGGGQDLNLPFASIMGVIVGILAIIIAHIIPNEPVPHHEEH</sequence>
<accession>A0A1W7ABI6</accession>
<keyword evidence="1" id="KW-0812">Transmembrane</keyword>
<dbReference type="EMBL" id="CP021059">
    <property type="protein sequence ID" value="ARQ06470.1"/>
    <property type="molecule type" value="Genomic_DNA"/>
</dbReference>
<dbReference type="GeneID" id="35294957"/>
<dbReference type="KEGG" id="mcak:MCCS_08220"/>
<keyword evidence="1" id="KW-1133">Transmembrane helix</keyword>
<dbReference type="InterPro" id="IPR021324">
    <property type="entry name" value="DUF2929"/>
</dbReference>
<dbReference type="STRING" id="1855823.MCCS_08220"/>
<evidence type="ECO:0000313" key="3">
    <source>
        <dbReference type="EMBL" id="QIH77898.1"/>
    </source>
</evidence>
<name>A0A1W7ABI6_9STAP</name>
<dbReference type="Proteomes" id="UP000194154">
    <property type="component" value="Chromosome"/>
</dbReference>
<protein>
    <submittedName>
        <fullName evidence="3">DUF2929 family protein</fullName>
    </submittedName>
</protein>
<dbReference type="AlphaFoldDB" id="A0A1W7ABI6"/>
<keyword evidence="1" id="KW-0472">Membrane</keyword>
<organism evidence="2 4">
    <name type="scientific">Macrococcoides canis</name>
    <dbReference type="NCBI Taxonomy" id="1855823"/>
    <lineage>
        <taxon>Bacteria</taxon>
        <taxon>Bacillati</taxon>
        <taxon>Bacillota</taxon>
        <taxon>Bacilli</taxon>
        <taxon>Bacillales</taxon>
        <taxon>Staphylococcaceae</taxon>
        <taxon>Macrococcoides</taxon>
    </lineage>
</organism>
<reference evidence="2" key="2">
    <citation type="submission" date="2017-04" db="EMBL/GenBank/DDBJ databases">
        <authorList>
            <person name="Afonso C.L."/>
            <person name="Miller P.J."/>
            <person name="Scott M.A."/>
            <person name="Spackman E."/>
            <person name="Goraichik I."/>
            <person name="Dimitrov K.M."/>
            <person name="Suarez D.L."/>
            <person name="Swayne D.E."/>
        </authorList>
    </citation>
    <scope>NUCLEOTIDE SEQUENCE</scope>
    <source>
        <strain evidence="2">KM45013</strain>
    </source>
</reference>
<evidence type="ECO:0000313" key="2">
    <source>
        <dbReference type="EMBL" id="ARQ06470.1"/>
    </source>
</evidence>
<feature type="transmembrane region" description="Helical" evidence="1">
    <location>
        <begin position="32"/>
        <end position="53"/>
    </location>
</feature>
<reference evidence="3" key="3">
    <citation type="journal article" date="2020" name="Antimicrob. Agents Chemother.">
        <title>The novel macrolide resistance genes mef(D), msr(F) and msr(H) are present on resistance islands in Macrococcus canis, Macrococcus caseolyticus and Staphylococcus aureus.</title>
        <authorList>
            <person name="Schwendener S."/>
            <person name="Dona V."/>
            <person name="Perreten V."/>
        </authorList>
    </citation>
    <scope>NUCLEOTIDE SEQUENCE</scope>
    <source>
        <strain evidence="3">Epi0076A</strain>
    </source>
</reference>
<gene>
    <name evidence="3" type="ORF">GTN30_04380</name>
    <name evidence="2" type="ORF">MCCS_08220</name>
</gene>
<dbReference type="RefSeq" id="WP_086042136.1">
    <property type="nucleotide sequence ID" value="NZ_CBCRZA010000001.1"/>
</dbReference>
<reference evidence="2 4" key="1">
    <citation type="journal article" date="2017" name="Int. J. Syst. Evol. Microbiol.">
        <title>Macrococcus canis sp. nov., a skin bacterium associated with infections in dogs.</title>
        <authorList>
            <person name="Gobeli Brawand S."/>
            <person name="Cotting K."/>
            <person name="Gomez-Sanz E."/>
            <person name="Collaud A."/>
            <person name="Thomann A."/>
            <person name="Brodard I."/>
            <person name="Rodriguez-Campos S."/>
            <person name="Strauss C."/>
            <person name="Perreten V."/>
        </authorList>
    </citation>
    <scope>NUCLEOTIDE SEQUENCE [LARGE SCALE GENOMIC DNA]</scope>
    <source>
        <strain evidence="2 4">KM45013</strain>
    </source>
</reference>
<dbReference type="OrthoDB" id="2440739at2"/>
<dbReference type="EMBL" id="CP047363">
    <property type="protein sequence ID" value="QIH77898.1"/>
    <property type="molecule type" value="Genomic_DNA"/>
</dbReference>